<protein>
    <submittedName>
        <fullName evidence="2">Uncharacterized protein</fullName>
    </submittedName>
</protein>
<name>A0A218W6X7_PUNGR</name>
<proteinExistence type="predicted"/>
<evidence type="ECO:0000313" key="2">
    <source>
        <dbReference type="EMBL" id="OWM68248.1"/>
    </source>
</evidence>
<evidence type="ECO:0000256" key="1">
    <source>
        <dbReference type="SAM" id="MobiDB-lite"/>
    </source>
</evidence>
<feature type="region of interest" description="Disordered" evidence="1">
    <location>
        <begin position="1"/>
        <end position="72"/>
    </location>
</feature>
<comment type="caution">
    <text evidence="2">The sequence shown here is derived from an EMBL/GenBank/DDBJ whole genome shotgun (WGS) entry which is preliminary data.</text>
</comment>
<dbReference type="AlphaFoldDB" id="A0A218W6X7"/>
<evidence type="ECO:0000313" key="3">
    <source>
        <dbReference type="Proteomes" id="UP000197138"/>
    </source>
</evidence>
<sequence>MNRAGSDRIGPGRPKEKPPGREAGPDWSALGLNGPSLYRKRNGSRPVSRRVAGIGGQRRREAGGGDSRLWTPRRRHERVREIALGAAWATRCLGNISGSSGVSRDGSFARGFCKNGSSYKFVHSDDFEGSMSALSGSSSSFDAAEKMMRLKLAHQQR</sequence>
<accession>A0A218W6X7</accession>
<gene>
    <name evidence="2" type="ORF">CDL15_Pgr004730</name>
</gene>
<feature type="compositionally biased region" description="Basic and acidic residues" evidence="1">
    <location>
        <begin position="13"/>
        <end position="24"/>
    </location>
</feature>
<reference evidence="3" key="1">
    <citation type="journal article" date="2017" name="Plant J.">
        <title>The pomegranate (Punica granatum L.) genome and the genomics of punicalagin biosynthesis.</title>
        <authorList>
            <person name="Qin G."/>
            <person name="Xu C."/>
            <person name="Ming R."/>
            <person name="Tang H."/>
            <person name="Guyot R."/>
            <person name="Kramer E.M."/>
            <person name="Hu Y."/>
            <person name="Yi X."/>
            <person name="Qi Y."/>
            <person name="Xu X."/>
            <person name="Gao Z."/>
            <person name="Pan H."/>
            <person name="Jian J."/>
            <person name="Tian Y."/>
            <person name="Yue Z."/>
            <person name="Xu Y."/>
        </authorList>
    </citation>
    <scope>NUCLEOTIDE SEQUENCE [LARGE SCALE GENOMIC DNA]</scope>
    <source>
        <strain evidence="3">cv. Dabenzi</strain>
    </source>
</reference>
<dbReference type="Proteomes" id="UP000197138">
    <property type="component" value="Unassembled WGS sequence"/>
</dbReference>
<organism evidence="2 3">
    <name type="scientific">Punica granatum</name>
    <name type="common">Pomegranate</name>
    <dbReference type="NCBI Taxonomy" id="22663"/>
    <lineage>
        <taxon>Eukaryota</taxon>
        <taxon>Viridiplantae</taxon>
        <taxon>Streptophyta</taxon>
        <taxon>Embryophyta</taxon>
        <taxon>Tracheophyta</taxon>
        <taxon>Spermatophyta</taxon>
        <taxon>Magnoliopsida</taxon>
        <taxon>eudicotyledons</taxon>
        <taxon>Gunneridae</taxon>
        <taxon>Pentapetalae</taxon>
        <taxon>rosids</taxon>
        <taxon>malvids</taxon>
        <taxon>Myrtales</taxon>
        <taxon>Lythraceae</taxon>
        <taxon>Punica</taxon>
    </lineage>
</organism>
<dbReference type="EMBL" id="MTKT01005034">
    <property type="protein sequence ID" value="OWM68248.1"/>
    <property type="molecule type" value="Genomic_DNA"/>
</dbReference>